<dbReference type="EMBL" id="BARU01029382">
    <property type="protein sequence ID" value="GAH66263.1"/>
    <property type="molecule type" value="Genomic_DNA"/>
</dbReference>
<name>X1J913_9ZZZZ</name>
<comment type="caution">
    <text evidence="4">The sequence shown here is derived from an EMBL/GenBank/DDBJ whole genome shotgun (WGS) entry which is preliminary data.</text>
</comment>
<dbReference type="InterPro" id="IPR036188">
    <property type="entry name" value="FAD/NAD-bd_sf"/>
</dbReference>
<evidence type="ECO:0000256" key="2">
    <source>
        <dbReference type="ARBA" id="ARBA00023002"/>
    </source>
</evidence>
<keyword evidence="2" id="KW-0560">Oxidoreductase</keyword>
<dbReference type="InterPro" id="IPR003953">
    <property type="entry name" value="FAD-dep_OxRdtase_2_FAD-bd"/>
</dbReference>
<evidence type="ECO:0000313" key="4">
    <source>
        <dbReference type="EMBL" id="GAH66263.1"/>
    </source>
</evidence>
<reference evidence="4" key="1">
    <citation type="journal article" date="2014" name="Front. Microbiol.">
        <title>High frequency of phylogenetically diverse reductive dehalogenase-homologous genes in deep subseafloor sedimentary metagenomes.</title>
        <authorList>
            <person name="Kawai M."/>
            <person name="Futagami T."/>
            <person name="Toyoda A."/>
            <person name="Takaki Y."/>
            <person name="Nishi S."/>
            <person name="Hori S."/>
            <person name="Arai W."/>
            <person name="Tsubouchi T."/>
            <person name="Morono Y."/>
            <person name="Uchiyama I."/>
            <person name="Ito T."/>
            <person name="Fujiyama A."/>
            <person name="Inagaki F."/>
            <person name="Takami H."/>
        </authorList>
    </citation>
    <scope>NUCLEOTIDE SEQUENCE</scope>
    <source>
        <strain evidence="4">Expedition CK06-06</strain>
    </source>
</reference>
<accession>X1J913</accession>
<feature type="non-terminal residue" evidence="4">
    <location>
        <position position="76"/>
    </location>
</feature>
<organism evidence="4">
    <name type="scientific">marine sediment metagenome</name>
    <dbReference type="NCBI Taxonomy" id="412755"/>
    <lineage>
        <taxon>unclassified sequences</taxon>
        <taxon>metagenomes</taxon>
        <taxon>ecological metagenomes</taxon>
    </lineage>
</organism>
<proteinExistence type="predicted"/>
<dbReference type="Pfam" id="PF00890">
    <property type="entry name" value="FAD_binding_2"/>
    <property type="match status" value="1"/>
</dbReference>
<dbReference type="SUPFAM" id="SSF51905">
    <property type="entry name" value="FAD/NAD(P)-binding domain"/>
    <property type="match status" value="1"/>
</dbReference>
<keyword evidence="1" id="KW-0285">Flavoprotein</keyword>
<feature type="domain" description="FAD-dependent oxidoreductase 2 FAD-binding" evidence="3">
    <location>
        <begin position="11"/>
        <end position="63"/>
    </location>
</feature>
<gene>
    <name evidence="4" type="ORF">S03H2_46746</name>
</gene>
<dbReference type="AlphaFoldDB" id="X1J913"/>
<sequence>MSRERKVFETDVLIVGSGGAGSRAAIEMSRKGLKPLITTKGRFTRCGATVTADMDIDLPSRDAKEMFGLDGDVADT</sequence>
<dbReference type="GO" id="GO:0016491">
    <property type="term" value="F:oxidoreductase activity"/>
    <property type="evidence" value="ECO:0007669"/>
    <property type="project" value="UniProtKB-KW"/>
</dbReference>
<evidence type="ECO:0000256" key="1">
    <source>
        <dbReference type="ARBA" id="ARBA00022630"/>
    </source>
</evidence>
<protein>
    <recommendedName>
        <fullName evidence="3">FAD-dependent oxidoreductase 2 FAD-binding domain-containing protein</fullName>
    </recommendedName>
</protein>
<dbReference type="Gene3D" id="3.50.50.60">
    <property type="entry name" value="FAD/NAD(P)-binding domain"/>
    <property type="match status" value="1"/>
</dbReference>
<evidence type="ECO:0000259" key="3">
    <source>
        <dbReference type="Pfam" id="PF00890"/>
    </source>
</evidence>